<name>A0A128EXD0_9GAMM</name>
<comment type="cofactor">
    <cofactor evidence="1">
        <name>[4Fe-4S] cluster</name>
        <dbReference type="ChEBI" id="CHEBI:49883"/>
    </cofactor>
</comment>
<reference evidence="12" key="1">
    <citation type="submission" date="2016-02" db="EMBL/GenBank/DDBJ databases">
        <authorList>
            <person name="Rodrigo-Torres Lidia"/>
            <person name="Arahal R.David."/>
        </authorList>
    </citation>
    <scope>NUCLEOTIDE SEQUENCE [LARGE SCALE GENOMIC DNA]</scope>
    <source>
        <strain evidence="12">CECT 9029</strain>
    </source>
</reference>
<dbReference type="NCBIfam" id="NF006757">
    <property type="entry name" value="PRK09277.1"/>
    <property type="match status" value="1"/>
</dbReference>
<dbReference type="FunFam" id="3.20.19.10:FF:000006">
    <property type="entry name" value="Aconitate hydratase 1"/>
    <property type="match status" value="1"/>
</dbReference>
<evidence type="ECO:0000256" key="4">
    <source>
        <dbReference type="ARBA" id="ARBA00022723"/>
    </source>
</evidence>
<sequence>MTQNNTQYRRPLAQTGLDYFDVRAAVNDIKPNAYDTLPYTSRVLAEQLVRRCNPADLQACLTQIVEGKKELDFPWYPARVVCHDILGQTALVDLAGLRDAIADQGGDPSRVNPVVETQLIVDHSLAVEHAGFEPDAFEKNRAIEERRNEDRFHFIEWCKTAFKNVSVIPAGNGIMHQINLEKMSPVIQSQQGVAFPDTCVGTDSHTPHVDALGVIAIGVGGLEAETVMLGRPSMMRLPDIVGVKLVGQRQEGITATDIVLALTEFLRNERVVSSYLEFYGEGAHALTIGDRATISNMTPEYGATAAMFYIDEQTINYLKLTGREAEQVALVETYAKTVGLWADDLESAQYERVLEFDLSSVTRNMAGPSNPHRRLPTSELAERGIASARVSADSEGSMPDGAVIIAAITSCTNTSNPRNVVAAGLVAKKANELGLVRQPWVKTSFAPGSKVAKLYLEEAGLLSELEQLGFGIVAYACTTCNGMSGALDPVIEQEIIERDLYATAVLSGNRNFDGRIHPHAKQAFLASPPLVVAYAIAGTMRFDIERDALGTDANGKPIYLNDLWPTDAEIDEVVGKSVKPEQFQRIYVEMFQQDESVNLSEPLYDWRPMSTYIRRPPYWEGALAGERTLKGMRPLAVLGDNITTDHLSPSNAILPSSAAGEYLAKMGLEPVDFNSYATHRGDHLTAQRATFANPKLLNEMVKENGEVVQGSLARVEPEGNVTRMWEAIETYMERKQPLIIIAGADYGQGSSRDWAAKGVRLAGVEAIAAEGFERIHRTNLVGMGVLPLQFKAGVNRNTLGIDGTELYDVMGEIKPGADLALVITRTNGEKLEVSVTCRLDTEDEVKVYQAGGVLQRFAQDFLAQ</sequence>
<dbReference type="InterPro" id="IPR012708">
    <property type="entry name" value="2Me_IsoCit_deHydtase_FeS-dep"/>
</dbReference>
<dbReference type="Gene3D" id="3.20.19.10">
    <property type="entry name" value="Aconitase, domain 4"/>
    <property type="match status" value="1"/>
</dbReference>
<keyword evidence="12" id="KW-1185">Reference proteome</keyword>
<protein>
    <recommendedName>
        <fullName evidence="3 8">Aconitate hydratase</fullName>
        <shortName evidence="8">Aconitase</shortName>
        <ecNumber evidence="3 8">4.2.1.3</ecNumber>
    </recommendedName>
</protein>
<dbReference type="NCBIfam" id="NF009520">
    <property type="entry name" value="PRK12881.1"/>
    <property type="match status" value="1"/>
</dbReference>
<dbReference type="SUPFAM" id="SSF53732">
    <property type="entry name" value="Aconitase iron-sulfur domain"/>
    <property type="match status" value="1"/>
</dbReference>
<dbReference type="RefSeq" id="WP_062661933.1">
    <property type="nucleotide sequence ID" value="NZ_FIZX01000001.1"/>
</dbReference>
<evidence type="ECO:0000256" key="5">
    <source>
        <dbReference type="ARBA" id="ARBA00023004"/>
    </source>
</evidence>
<evidence type="ECO:0000256" key="2">
    <source>
        <dbReference type="ARBA" id="ARBA00007185"/>
    </source>
</evidence>
<dbReference type="InterPro" id="IPR015928">
    <property type="entry name" value="Aconitase/3IPM_dehydase_swvl"/>
</dbReference>
<dbReference type="PANTHER" id="PTHR11670">
    <property type="entry name" value="ACONITASE/IRON-RESPONSIVE ELEMENT FAMILY MEMBER"/>
    <property type="match status" value="1"/>
</dbReference>
<keyword evidence="8" id="KW-0004">4Fe-4S</keyword>
<comment type="function">
    <text evidence="8">Catalyzes the isomerization of citrate to isocitrate via cis-aconitate.</text>
</comment>
<dbReference type="Pfam" id="PF00694">
    <property type="entry name" value="Aconitase_C"/>
    <property type="match status" value="1"/>
</dbReference>
<keyword evidence="5 8" id="KW-0408">Iron</keyword>
<evidence type="ECO:0000256" key="7">
    <source>
        <dbReference type="ARBA" id="ARBA00023501"/>
    </source>
</evidence>
<dbReference type="AlphaFoldDB" id="A0A128EXD0"/>
<dbReference type="GO" id="GO:0051539">
    <property type="term" value="F:4 iron, 4 sulfur cluster binding"/>
    <property type="evidence" value="ECO:0007669"/>
    <property type="project" value="UniProtKB-KW"/>
</dbReference>
<dbReference type="Proteomes" id="UP000071641">
    <property type="component" value="Unassembled WGS sequence"/>
</dbReference>
<dbReference type="STRING" id="1796497.GCE9029_01330"/>
<dbReference type="Pfam" id="PF00330">
    <property type="entry name" value="Aconitase"/>
    <property type="match status" value="1"/>
</dbReference>
<comment type="catalytic activity">
    <reaction evidence="7 8">
        <text>citrate = D-threo-isocitrate</text>
        <dbReference type="Rhea" id="RHEA:10336"/>
        <dbReference type="ChEBI" id="CHEBI:15562"/>
        <dbReference type="ChEBI" id="CHEBI:16947"/>
        <dbReference type="EC" id="4.2.1.3"/>
    </reaction>
</comment>
<keyword evidence="4" id="KW-0479">Metal-binding</keyword>
<evidence type="ECO:0000313" key="11">
    <source>
        <dbReference type="EMBL" id="CZF79222.1"/>
    </source>
</evidence>
<proteinExistence type="inferred from homology"/>
<feature type="domain" description="Aconitase A/isopropylmalate dehydratase small subunit swivel" evidence="10">
    <location>
        <begin position="661"/>
        <end position="792"/>
    </location>
</feature>
<evidence type="ECO:0000256" key="8">
    <source>
        <dbReference type="RuleBase" id="RU361275"/>
    </source>
</evidence>
<organism evidence="11 12">
    <name type="scientific">Grimontia celer</name>
    <dbReference type="NCBI Taxonomy" id="1796497"/>
    <lineage>
        <taxon>Bacteria</taxon>
        <taxon>Pseudomonadati</taxon>
        <taxon>Pseudomonadota</taxon>
        <taxon>Gammaproteobacteria</taxon>
        <taxon>Vibrionales</taxon>
        <taxon>Vibrionaceae</taxon>
        <taxon>Grimontia</taxon>
    </lineage>
</organism>
<comment type="similarity">
    <text evidence="2 8">Belongs to the aconitase/IPM isomerase family.</text>
</comment>
<dbReference type="OrthoDB" id="9764318at2"/>
<dbReference type="GO" id="GO:0046872">
    <property type="term" value="F:metal ion binding"/>
    <property type="evidence" value="ECO:0007669"/>
    <property type="project" value="UniProtKB-KW"/>
</dbReference>
<dbReference type="InterPro" id="IPR015931">
    <property type="entry name" value="Acnase/IPM_dHydase_lsu_aba_1/3"/>
</dbReference>
<evidence type="ECO:0000259" key="9">
    <source>
        <dbReference type="Pfam" id="PF00330"/>
    </source>
</evidence>
<keyword evidence="8 11" id="KW-0456">Lyase</keyword>
<accession>A0A128EXD0</accession>
<dbReference type="Gene3D" id="6.10.190.10">
    <property type="match status" value="1"/>
</dbReference>
<evidence type="ECO:0000256" key="3">
    <source>
        <dbReference type="ARBA" id="ARBA00012926"/>
    </source>
</evidence>
<evidence type="ECO:0000256" key="6">
    <source>
        <dbReference type="ARBA" id="ARBA00023014"/>
    </source>
</evidence>
<dbReference type="InterPro" id="IPR001030">
    <property type="entry name" value="Acoase/IPM_deHydtase_lsu_aba"/>
</dbReference>
<evidence type="ECO:0000259" key="10">
    <source>
        <dbReference type="Pfam" id="PF00694"/>
    </source>
</evidence>
<dbReference type="InterPro" id="IPR036008">
    <property type="entry name" value="Aconitase_4Fe-4S_dom"/>
</dbReference>
<dbReference type="Gene3D" id="3.30.499.10">
    <property type="entry name" value="Aconitase, domain 3"/>
    <property type="match status" value="2"/>
</dbReference>
<feature type="domain" description="Aconitase/3-isopropylmalate dehydratase large subunit alpha/beta/alpha" evidence="9">
    <location>
        <begin position="69"/>
        <end position="538"/>
    </location>
</feature>
<dbReference type="InterPro" id="IPR000573">
    <property type="entry name" value="AconitaseA/IPMdHydase_ssu_swvl"/>
</dbReference>
<dbReference type="SUPFAM" id="SSF52016">
    <property type="entry name" value="LeuD/IlvD-like"/>
    <property type="match status" value="1"/>
</dbReference>
<keyword evidence="6 8" id="KW-0411">Iron-sulfur</keyword>
<dbReference type="EMBL" id="FIZX01000001">
    <property type="protein sequence ID" value="CZF79222.1"/>
    <property type="molecule type" value="Genomic_DNA"/>
</dbReference>
<dbReference type="NCBIfam" id="TIGR01341">
    <property type="entry name" value="aconitase_1"/>
    <property type="match status" value="1"/>
</dbReference>
<dbReference type="GO" id="GO:0003994">
    <property type="term" value="F:aconitate hydratase activity"/>
    <property type="evidence" value="ECO:0007669"/>
    <property type="project" value="UniProtKB-EC"/>
</dbReference>
<gene>
    <name evidence="11" type="primary">acoA_1</name>
    <name evidence="11" type="ORF">GCE9029_01330</name>
</gene>
<dbReference type="InterPro" id="IPR006249">
    <property type="entry name" value="Aconitase/IRP2"/>
</dbReference>
<dbReference type="GO" id="GO:0019679">
    <property type="term" value="P:propionate metabolic process, methylcitrate cycle"/>
    <property type="evidence" value="ECO:0007669"/>
    <property type="project" value="InterPro"/>
</dbReference>
<dbReference type="PRINTS" id="PR00415">
    <property type="entry name" value="ACONITASE"/>
</dbReference>
<evidence type="ECO:0000256" key="1">
    <source>
        <dbReference type="ARBA" id="ARBA00001966"/>
    </source>
</evidence>
<dbReference type="EC" id="4.2.1.3" evidence="3 8"/>
<evidence type="ECO:0000313" key="12">
    <source>
        <dbReference type="Proteomes" id="UP000071641"/>
    </source>
</evidence>
<dbReference type="NCBIfam" id="TIGR02333">
    <property type="entry name" value="2met_isocit_dHY"/>
    <property type="match status" value="1"/>
</dbReference>